<sequence length="110" mass="12441">MFVMRRFWYLPLWLTLLVTGCAGQAERGDSLYAQLGGETGVDRIVAGLLWEIAEDSDTRALFVDTDIERFRNKLAEQLCAVADGPCVYSGDSMRETHRHLQVTSAQFNRL</sequence>
<dbReference type="GO" id="GO:0019825">
    <property type="term" value="F:oxygen binding"/>
    <property type="evidence" value="ECO:0007669"/>
    <property type="project" value="InterPro"/>
</dbReference>
<dbReference type="AlphaFoldDB" id="A0A3C1KTQ7"/>
<reference evidence="7 8" key="1">
    <citation type="journal article" date="2018" name="Nat. Biotechnol.">
        <title>A standardized bacterial taxonomy based on genome phylogeny substantially revises the tree of life.</title>
        <authorList>
            <person name="Parks D.H."/>
            <person name="Chuvochina M."/>
            <person name="Waite D.W."/>
            <person name="Rinke C."/>
            <person name="Skarshewski A."/>
            <person name="Chaumeil P.A."/>
            <person name="Hugenholtz P."/>
        </authorList>
    </citation>
    <scope>NUCLEOTIDE SEQUENCE [LARGE SCALE GENOMIC DNA]</scope>
    <source>
        <strain evidence="7">UBA9158</strain>
    </source>
</reference>
<keyword evidence="1" id="KW-0813">Transport</keyword>
<dbReference type="CDD" id="cd00454">
    <property type="entry name" value="TrHb1_N"/>
    <property type="match status" value="1"/>
</dbReference>
<keyword evidence="3 5" id="KW-0479">Metal-binding</keyword>
<dbReference type="SUPFAM" id="SSF46458">
    <property type="entry name" value="Globin-like"/>
    <property type="match status" value="1"/>
</dbReference>
<dbReference type="GO" id="GO:0046872">
    <property type="term" value="F:metal ion binding"/>
    <property type="evidence" value="ECO:0007669"/>
    <property type="project" value="UniProtKB-KW"/>
</dbReference>
<dbReference type="Gene3D" id="1.10.490.10">
    <property type="entry name" value="Globins"/>
    <property type="match status" value="1"/>
</dbReference>
<keyword evidence="6" id="KW-0732">Signal</keyword>
<dbReference type="InterPro" id="IPR001486">
    <property type="entry name" value="Hemoglobin_trunc"/>
</dbReference>
<evidence type="ECO:0000256" key="4">
    <source>
        <dbReference type="ARBA" id="ARBA00023004"/>
    </source>
</evidence>
<accession>A0A3C1KTQ7</accession>
<dbReference type="InterPro" id="IPR009050">
    <property type="entry name" value="Globin-like_sf"/>
</dbReference>
<dbReference type="InterPro" id="IPR012292">
    <property type="entry name" value="Globin/Proto"/>
</dbReference>
<dbReference type="EMBL" id="DMND01000249">
    <property type="protein sequence ID" value="HAN29694.1"/>
    <property type="molecule type" value="Genomic_DNA"/>
</dbReference>
<evidence type="ECO:0000313" key="8">
    <source>
        <dbReference type="Proteomes" id="UP000259273"/>
    </source>
</evidence>
<feature type="non-terminal residue" evidence="7">
    <location>
        <position position="110"/>
    </location>
</feature>
<protein>
    <submittedName>
        <fullName evidence="7">Group 1 truncated hemoglobin</fullName>
    </submittedName>
</protein>
<gene>
    <name evidence="7" type="ORF">DCP75_18605</name>
</gene>
<feature type="signal peptide" evidence="6">
    <location>
        <begin position="1"/>
        <end position="24"/>
    </location>
</feature>
<evidence type="ECO:0000256" key="5">
    <source>
        <dbReference type="PIRSR" id="PIRSR601486-1"/>
    </source>
</evidence>
<evidence type="ECO:0000256" key="2">
    <source>
        <dbReference type="ARBA" id="ARBA00022617"/>
    </source>
</evidence>
<dbReference type="Proteomes" id="UP000259273">
    <property type="component" value="Unassembled WGS sequence"/>
</dbReference>
<organism evidence="7 8">
    <name type="scientific">Haliea salexigens</name>
    <dbReference type="NCBI Taxonomy" id="287487"/>
    <lineage>
        <taxon>Bacteria</taxon>
        <taxon>Pseudomonadati</taxon>
        <taxon>Pseudomonadota</taxon>
        <taxon>Gammaproteobacteria</taxon>
        <taxon>Cellvibrionales</taxon>
        <taxon>Halieaceae</taxon>
        <taxon>Haliea</taxon>
    </lineage>
</organism>
<name>A0A3C1KTQ7_9GAMM</name>
<feature type="binding site" description="distal binding residue" evidence="5">
    <location>
        <position position="97"/>
    </location>
    <ligand>
        <name>heme</name>
        <dbReference type="ChEBI" id="CHEBI:30413"/>
    </ligand>
    <ligandPart>
        <name>Fe</name>
        <dbReference type="ChEBI" id="CHEBI:18248"/>
    </ligandPart>
</feature>
<evidence type="ECO:0000313" key="7">
    <source>
        <dbReference type="EMBL" id="HAN29694.1"/>
    </source>
</evidence>
<dbReference type="Pfam" id="PF01152">
    <property type="entry name" value="Bac_globin"/>
    <property type="match status" value="1"/>
</dbReference>
<proteinExistence type="predicted"/>
<evidence type="ECO:0000256" key="1">
    <source>
        <dbReference type="ARBA" id="ARBA00022448"/>
    </source>
</evidence>
<comment type="caution">
    <text evidence="7">The sequence shown here is derived from an EMBL/GenBank/DDBJ whole genome shotgun (WGS) entry which is preliminary data.</text>
</comment>
<feature type="chain" id="PRO_5017579463" evidence="6">
    <location>
        <begin position="25"/>
        <end position="110"/>
    </location>
</feature>
<evidence type="ECO:0000256" key="3">
    <source>
        <dbReference type="ARBA" id="ARBA00022723"/>
    </source>
</evidence>
<keyword evidence="4 5" id="KW-0408">Iron</keyword>
<evidence type="ECO:0000256" key="6">
    <source>
        <dbReference type="SAM" id="SignalP"/>
    </source>
</evidence>
<dbReference type="STRING" id="1121937.GCA_000423125_00833"/>
<keyword evidence="2 5" id="KW-0349">Heme</keyword>
<dbReference type="GO" id="GO:0020037">
    <property type="term" value="F:heme binding"/>
    <property type="evidence" value="ECO:0007669"/>
    <property type="project" value="InterPro"/>
</dbReference>
<dbReference type="PROSITE" id="PS51257">
    <property type="entry name" value="PROKAR_LIPOPROTEIN"/>
    <property type="match status" value="1"/>
</dbReference>